<keyword evidence="1" id="KW-0812">Transmembrane</keyword>
<dbReference type="RefSeq" id="WP_008547746.1">
    <property type="nucleotide sequence ID" value="NZ_FPBD01000002.1"/>
</dbReference>
<keyword evidence="1" id="KW-0472">Membrane</keyword>
<accession>A0A1I6Z8Y4</accession>
<proteinExistence type="predicted"/>
<keyword evidence="3" id="KW-1185">Reference proteome</keyword>
<organism evidence="2 3">
    <name type="scientific">Pseudovibrio denitrificans</name>
    <dbReference type="NCBI Taxonomy" id="258256"/>
    <lineage>
        <taxon>Bacteria</taxon>
        <taxon>Pseudomonadati</taxon>
        <taxon>Pseudomonadota</taxon>
        <taxon>Alphaproteobacteria</taxon>
        <taxon>Hyphomicrobiales</taxon>
        <taxon>Stappiaceae</taxon>
        <taxon>Pseudovibrio</taxon>
    </lineage>
</organism>
<feature type="transmembrane region" description="Helical" evidence="1">
    <location>
        <begin position="90"/>
        <end position="111"/>
    </location>
</feature>
<keyword evidence="1" id="KW-1133">Transmembrane helix</keyword>
<evidence type="ECO:0000256" key="1">
    <source>
        <dbReference type="SAM" id="Phobius"/>
    </source>
</evidence>
<protein>
    <submittedName>
        <fullName evidence="2">Uncharacterized protein</fullName>
    </submittedName>
</protein>
<sequence>MITSFIWAQVASRDGSASQIPVDGGRYVRSARSEKVTFSQSLMHAFWFLMISAGIAFFTIVPTLYAELAAVEIVKANGTYEAGSLFKGRFVDTLVGAFAVGIGIASVIWSFSGSPRDNRDPYERDERLQ</sequence>
<dbReference type="AlphaFoldDB" id="A0A1I6Z8Y4"/>
<feature type="transmembrane region" description="Helical" evidence="1">
    <location>
        <begin position="45"/>
        <end position="69"/>
    </location>
</feature>
<dbReference type="Proteomes" id="UP000183371">
    <property type="component" value="Unassembled WGS sequence"/>
</dbReference>
<evidence type="ECO:0000313" key="3">
    <source>
        <dbReference type="Proteomes" id="UP000183371"/>
    </source>
</evidence>
<gene>
    <name evidence="2" type="ORF">SAMN05444141_102162</name>
</gene>
<dbReference type="EMBL" id="FPBD01000002">
    <property type="protein sequence ID" value="SFT59180.1"/>
    <property type="molecule type" value="Genomic_DNA"/>
</dbReference>
<reference evidence="3" key="1">
    <citation type="submission" date="2016-10" db="EMBL/GenBank/DDBJ databases">
        <authorList>
            <person name="Varghese N."/>
            <person name="Submissions S."/>
        </authorList>
    </citation>
    <scope>NUCLEOTIDE SEQUENCE [LARGE SCALE GENOMIC DNA]</scope>
    <source>
        <strain evidence="3">DSM 17465</strain>
    </source>
</reference>
<name>A0A1I6Z8Y4_9HYPH</name>
<evidence type="ECO:0000313" key="2">
    <source>
        <dbReference type="EMBL" id="SFT59180.1"/>
    </source>
</evidence>